<evidence type="ECO:0000256" key="7">
    <source>
        <dbReference type="SAM" id="Coils"/>
    </source>
</evidence>
<keyword evidence="2" id="KW-0001">2Fe-2S</keyword>
<keyword evidence="4" id="KW-0408">Iron</keyword>
<evidence type="ECO:0000256" key="1">
    <source>
        <dbReference type="ARBA" id="ARBA00006420"/>
    </source>
</evidence>
<dbReference type="SUPFAM" id="SSF117916">
    <property type="entry name" value="Fe-S cluster assembly (FSCA) domain-like"/>
    <property type="match status" value="1"/>
</dbReference>
<dbReference type="InterPro" id="IPR017941">
    <property type="entry name" value="Rieske_2Fe-2S"/>
</dbReference>
<dbReference type="eggNOG" id="COG2146">
    <property type="taxonomic scope" value="Bacteria"/>
</dbReference>
<evidence type="ECO:0000256" key="3">
    <source>
        <dbReference type="ARBA" id="ARBA00022723"/>
    </source>
</evidence>
<reference evidence="9 10" key="1">
    <citation type="submission" date="2007-03" db="EMBL/GenBank/DDBJ databases">
        <authorList>
            <person name="Stal L."/>
            <person name="Ferriera S."/>
            <person name="Johnson J."/>
            <person name="Kravitz S."/>
            <person name="Beeson K."/>
            <person name="Sutton G."/>
            <person name="Rogers Y.-H."/>
            <person name="Friedman R."/>
            <person name="Frazier M."/>
            <person name="Venter J.C."/>
        </authorList>
    </citation>
    <scope>NUCLEOTIDE SEQUENCE [LARGE SCALE GENOMIC DNA]</scope>
    <source>
        <strain evidence="9 10">CCY0110</strain>
    </source>
</reference>
<feature type="domain" description="Rieske" evidence="8">
    <location>
        <begin position="188"/>
        <end position="283"/>
    </location>
</feature>
<organism evidence="9 10">
    <name type="scientific">Crocosphaera chwakensis CCY0110</name>
    <dbReference type="NCBI Taxonomy" id="391612"/>
    <lineage>
        <taxon>Bacteria</taxon>
        <taxon>Bacillati</taxon>
        <taxon>Cyanobacteriota</taxon>
        <taxon>Cyanophyceae</taxon>
        <taxon>Oscillatoriophycideae</taxon>
        <taxon>Chroococcales</taxon>
        <taxon>Aphanothecaceae</taxon>
        <taxon>Crocosphaera</taxon>
        <taxon>Crocosphaera chwakensis</taxon>
    </lineage>
</organism>
<feature type="coiled-coil region" evidence="7">
    <location>
        <begin position="5"/>
        <end position="50"/>
    </location>
</feature>
<name>A3ILG9_9CHRO</name>
<dbReference type="SUPFAM" id="SSF50022">
    <property type="entry name" value="ISP domain"/>
    <property type="match status" value="1"/>
</dbReference>
<dbReference type="PANTHER" id="PTHR11178:SF25">
    <property type="entry name" value="NIFU-LIKE PROTEIN 3, CHLOROPLASTIC"/>
    <property type="match status" value="1"/>
</dbReference>
<protein>
    <recommendedName>
        <fullName evidence="8">Rieske domain-containing protein</fullName>
    </recommendedName>
</protein>
<dbReference type="GO" id="GO:0051537">
    <property type="term" value="F:2 iron, 2 sulfur cluster binding"/>
    <property type="evidence" value="ECO:0007669"/>
    <property type="project" value="UniProtKB-KW"/>
</dbReference>
<dbReference type="InterPro" id="IPR034904">
    <property type="entry name" value="FSCA_dom_sf"/>
</dbReference>
<dbReference type="GO" id="GO:0016705">
    <property type="term" value="F:oxidoreductase activity, acting on paired donors, with incorporation or reduction of molecular oxygen"/>
    <property type="evidence" value="ECO:0007669"/>
    <property type="project" value="UniProtKB-ARBA"/>
</dbReference>
<proteinExistence type="inferred from homology"/>
<dbReference type="OrthoDB" id="9795104at2"/>
<gene>
    <name evidence="9" type="ORF">CY0110_23676</name>
</gene>
<dbReference type="Proteomes" id="UP000003781">
    <property type="component" value="Unassembled WGS sequence"/>
</dbReference>
<keyword evidence="10" id="KW-1185">Reference proteome</keyword>
<dbReference type="InterPro" id="IPR036922">
    <property type="entry name" value="Rieske_2Fe-2S_sf"/>
</dbReference>
<dbReference type="AlphaFoldDB" id="A3ILG9"/>
<accession>A3ILG9</accession>
<keyword evidence="7" id="KW-0175">Coiled coil</keyword>
<evidence type="ECO:0000313" key="10">
    <source>
        <dbReference type="Proteomes" id="UP000003781"/>
    </source>
</evidence>
<dbReference type="PROSITE" id="PS51296">
    <property type="entry name" value="RIESKE"/>
    <property type="match status" value="1"/>
</dbReference>
<dbReference type="GO" id="GO:0016226">
    <property type="term" value="P:iron-sulfur cluster assembly"/>
    <property type="evidence" value="ECO:0007669"/>
    <property type="project" value="InterPro"/>
</dbReference>
<dbReference type="EMBL" id="AAXW01000005">
    <property type="protein sequence ID" value="EAZ92620.1"/>
    <property type="molecule type" value="Genomic_DNA"/>
</dbReference>
<dbReference type="eggNOG" id="COG0694">
    <property type="taxonomic scope" value="Bacteria"/>
</dbReference>
<evidence type="ECO:0000256" key="6">
    <source>
        <dbReference type="ARBA" id="ARBA00049958"/>
    </source>
</evidence>
<dbReference type="CDD" id="cd03467">
    <property type="entry name" value="Rieske"/>
    <property type="match status" value="1"/>
</dbReference>
<sequence length="286" mass="32124">MTQLTTEKQQTLEKLIEEISRYEQIVNQWDKNQQVAVERLKEAIENLHKEALTRLIKTLKKEALPALREAIQDELVYGLLRYHDLLKPPTPPLEKRIQQALETVRPGLKSHHGDVELVAIKLPDTVEVQLVGTCSNCPASTLTMKQGVEQAIKTYCPEIKNVISVNNTVTYTGDKIESPFATSQDAGWVALARVDEIPNGGILPLEIEGLKLILVRKDEIVKGYRNSCMHLAMSLDTGEIENGILTCLHHGFQYHLETGECLTSPGIFLETYPVKRRGEKVLVKIA</sequence>
<evidence type="ECO:0000256" key="5">
    <source>
        <dbReference type="ARBA" id="ARBA00023014"/>
    </source>
</evidence>
<dbReference type="GO" id="GO:0004497">
    <property type="term" value="F:monooxygenase activity"/>
    <property type="evidence" value="ECO:0007669"/>
    <property type="project" value="UniProtKB-ARBA"/>
</dbReference>
<evidence type="ECO:0000313" key="9">
    <source>
        <dbReference type="EMBL" id="EAZ92620.1"/>
    </source>
</evidence>
<keyword evidence="5" id="KW-0411">Iron-sulfur</keyword>
<dbReference type="Gene3D" id="3.30.300.130">
    <property type="entry name" value="Fe-S cluster assembly (FSCA)"/>
    <property type="match status" value="1"/>
</dbReference>
<evidence type="ECO:0000259" key="8">
    <source>
        <dbReference type="PROSITE" id="PS51296"/>
    </source>
</evidence>
<dbReference type="RefSeq" id="WP_008274189.1">
    <property type="nucleotide sequence ID" value="NZ_AAXW01000005.1"/>
</dbReference>
<dbReference type="Pfam" id="PF01106">
    <property type="entry name" value="NifU"/>
    <property type="match status" value="1"/>
</dbReference>
<comment type="similarity">
    <text evidence="1">Belongs to the NifU family.</text>
</comment>
<dbReference type="Pfam" id="PF00355">
    <property type="entry name" value="Rieske"/>
    <property type="match status" value="1"/>
</dbReference>
<dbReference type="GO" id="GO:0005506">
    <property type="term" value="F:iron ion binding"/>
    <property type="evidence" value="ECO:0007669"/>
    <property type="project" value="InterPro"/>
</dbReference>
<comment type="caution">
    <text evidence="9">The sequence shown here is derived from an EMBL/GenBank/DDBJ whole genome shotgun (WGS) entry which is preliminary data.</text>
</comment>
<comment type="function">
    <text evidence="6">May be involved in the formation or repair of [Fe-S] clusters present in iron-sulfur proteins.</text>
</comment>
<dbReference type="InterPro" id="IPR001075">
    <property type="entry name" value="NIF_FeS_clus_asmbl_NifU_C"/>
</dbReference>
<evidence type="ECO:0000256" key="4">
    <source>
        <dbReference type="ARBA" id="ARBA00023004"/>
    </source>
</evidence>
<evidence type="ECO:0000256" key="2">
    <source>
        <dbReference type="ARBA" id="ARBA00022714"/>
    </source>
</evidence>
<dbReference type="PANTHER" id="PTHR11178">
    <property type="entry name" value="IRON-SULFUR CLUSTER SCAFFOLD PROTEIN NFU-RELATED"/>
    <property type="match status" value="1"/>
</dbReference>
<dbReference type="Gene3D" id="2.102.10.10">
    <property type="entry name" value="Rieske [2Fe-2S] iron-sulphur domain"/>
    <property type="match status" value="1"/>
</dbReference>
<keyword evidence="3" id="KW-0479">Metal-binding</keyword>